<dbReference type="PROSITE" id="PS00175">
    <property type="entry name" value="PG_MUTASE"/>
    <property type="match status" value="1"/>
</dbReference>
<dbReference type="RefSeq" id="WP_127086248.1">
    <property type="nucleotide sequence ID" value="NZ_RSCL01000030.1"/>
</dbReference>
<dbReference type="CDD" id="cd07067">
    <property type="entry name" value="HP_PGM_like"/>
    <property type="match status" value="1"/>
</dbReference>
<dbReference type="GO" id="GO:0016791">
    <property type="term" value="F:phosphatase activity"/>
    <property type="evidence" value="ECO:0007669"/>
    <property type="project" value="TreeGrafter"/>
</dbReference>
<evidence type="ECO:0008006" key="6">
    <source>
        <dbReference type="Google" id="ProtNLM"/>
    </source>
</evidence>
<gene>
    <name evidence="4" type="ORF">DSM106972_082100</name>
</gene>
<dbReference type="SMART" id="SM00855">
    <property type="entry name" value="PGAM"/>
    <property type="match status" value="1"/>
</dbReference>
<dbReference type="EMBL" id="RSCL01000030">
    <property type="protein sequence ID" value="RUS97991.1"/>
    <property type="molecule type" value="Genomic_DNA"/>
</dbReference>
<reference evidence="4" key="1">
    <citation type="submission" date="2018-12" db="EMBL/GenBank/DDBJ databases">
        <authorList>
            <person name="Will S."/>
            <person name="Neumann-Schaal M."/>
            <person name="Henke P."/>
        </authorList>
    </citation>
    <scope>NUCLEOTIDE SEQUENCE</scope>
    <source>
        <strain evidence="4">PCC 7102</strain>
    </source>
</reference>
<keyword evidence="5" id="KW-1185">Reference proteome</keyword>
<name>A0A3S1CTH4_9CYAN</name>
<feature type="binding site" evidence="2">
    <location>
        <position position="68"/>
    </location>
    <ligand>
        <name>substrate</name>
    </ligand>
</feature>
<dbReference type="Pfam" id="PF00300">
    <property type="entry name" value="His_Phos_1"/>
    <property type="match status" value="1"/>
</dbReference>
<feature type="site" description="Transition state stabilizer" evidence="3">
    <location>
        <position position="171"/>
    </location>
</feature>
<dbReference type="Proteomes" id="UP000271624">
    <property type="component" value="Unassembled WGS sequence"/>
</dbReference>
<evidence type="ECO:0000256" key="2">
    <source>
        <dbReference type="PIRSR" id="PIRSR613078-2"/>
    </source>
</evidence>
<protein>
    <recommendedName>
        <fullName evidence="6">Phosphoglycerate mutase</fullName>
    </recommendedName>
</protein>
<dbReference type="InterPro" id="IPR001345">
    <property type="entry name" value="PG/BPGM_mutase_AS"/>
</dbReference>
<feature type="active site" description="Proton donor/acceptor" evidence="1">
    <location>
        <position position="97"/>
    </location>
</feature>
<evidence type="ECO:0000256" key="1">
    <source>
        <dbReference type="PIRSR" id="PIRSR613078-1"/>
    </source>
</evidence>
<organism evidence="4 5">
    <name type="scientific">Dulcicalothrix desertica PCC 7102</name>
    <dbReference type="NCBI Taxonomy" id="232991"/>
    <lineage>
        <taxon>Bacteria</taxon>
        <taxon>Bacillati</taxon>
        <taxon>Cyanobacteriota</taxon>
        <taxon>Cyanophyceae</taxon>
        <taxon>Nostocales</taxon>
        <taxon>Calotrichaceae</taxon>
        <taxon>Dulcicalothrix</taxon>
    </lineage>
</organism>
<dbReference type="PANTHER" id="PTHR48100">
    <property type="entry name" value="BROAD-SPECIFICITY PHOSPHATASE YOR283W-RELATED"/>
    <property type="match status" value="1"/>
</dbReference>
<dbReference type="Gene3D" id="3.40.50.1240">
    <property type="entry name" value="Phosphoglycerate mutase-like"/>
    <property type="match status" value="1"/>
</dbReference>
<sequence length="401" mass="45129">MHLKLKECKATRVILVRHGQSTYNSLGLYQGCSDESVLTELGYSDAHKTGNFLQGLKFDAIYTSSLQRAQQTAKEILGVMAPSLNPESICASELLRETDLPAWQGKAFEYVKENFPQEYRTWKQFPHEFRMEIPNQNTYIHPALDLYDRVHKFWRQVLLRHVGETILLVVHGGTNRALISTALGITPDRYHCIQQSNCGISVLNFPDGTLESGRLEIMNLASHVGEYLPKPQEGGKGLRLLLIPSGASAEQINSLAEQLNSVKIRFCLSSIVDDSHTIVQKVIQHHSETVYSEVFEDELPEVWQTGIINQITANSNNLVTGLIVAKEEIIKNLIGQALGMDLNQVERLQVEKGTLCSIQYPGEHHPPIVQGMNLGDVYRAGRDARSTRQDKTRQEKSYFSF</sequence>
<dbReference type="AlphaFoldDB" id="A0A3S1CTH4"/>
<dbReference type="PANTHER" id="PTHR48100:SF10">
    <property type="entry name" value="2-CARBOXY-D-ARABINITOL-1-PHOSPHATASE-RELATED"/>
    <property type="match status" value="1"/>
</dbReference>
<dbReference type="InterPro" id="IPR050275">
    <property type="entry name" value="PGM_Phosphatase"/>
</dbReference>
<dbReference type="InterPro" id="IPR029033">
    <property type="entry name" value="His_PPase_superfam"/>
</dbReference>
<feature type="active site" description="Tele-phosphohistidine intermediate" evidence="1">
    <location>
        <position position="18"/>
    </location>
</feature>
<reference evidence="4" key="2">
    <citation type="journal article" date="2019" name="Genome Biol. Evol.">
        <title>Day and night: Metabolic profiles and evolutionary relationships of six axenic non-marine cyanobacteria.</title>
        <authorList>
            <person name="Will S.E."/>
            <person name="Henke P."/>
            <person name="Boedeker C."/>
            <person name="Huang S."/>
            <person name="Brinkmann H."/>
            <person name="Rohde M."/>
            <person name="Jarek M."/>
            <person name="Friedl T."/>
            <person name="Seufert S."/>
            <person name="Schumacher M."/>
            <person name="Overmann J."/>
            <person name="Neumann-Schaal M."/>
            <person name="Petersen J."/>
        </authorList>
    </citation>
    <scope>NUCLEOTIDE SEQUENCE [LARGE SCALE GENOMIC DNA]</scope>
    <source>
        <strain evidence="4">PCC 7102</strain>
    </source>
</reference>
<dbReference type="InterPro" id="IPR013078">
    <property type="entry name" value="His_Pase_superF_clade-1"/>
</dbReference>
<proteinExistence type="predicted"/>
<evidence type="ECO:0000256" key="3">
    <source>
        <dbReference type="PIRSR" id="PIRSR613078-3"/>
    </source>
</evidence>
<accession>A0A3S1CTH4</accession>
<dbReference type="SUPFAM" id="SSF53254">
    <property type="entry name" value="Phosphoglycerate mutase-like"/>
    <property type="match status" value="1"/>
</dbReference>
<dbReference type="OrthoDB" id="9781415at2"/>
<evidence type="ECO:0000313" key="5">
    <source>
        <dbReference type="Proteomes" id="UP000271624"/>
    </source>
</evidence>
<evidence type="ECO:0000313" key="4">
    <source>
        <dbReference type="EMBL" id="RUS97991.1"/>
    </source>
</evidence>
<feature type="binding site" evidence="2">
    <location>
        <begin position="17"/>
        <end position="24"/>
    </location>
    <ligand>
        <name>substrate</name>
    </ligand>
</feature>
<comment type="caution">
    <text evidence="4">The sequence shown here is derived from an EMBL/GenBank/DDBJ whole genome shotgun (WGS) entry which is preliminary data.</text>
</comment>